<feature type="non-terminal residue" evidence="1">
    <location>
        <position position="1"/>
    </location>
</feature>
<dbReference type="Proteomes" id="UP001054945">
    <property type="component" value="Unassembled WGS sequence"/>
</dbReference>
<protein>
    <submittedName>
        <fullName evidence="1">Uncharacterized protein</fullName>
    </submittedName>
</protein>
<gene>
    <name evidence="1" type="ORF">CEXT_327111</name>
</gene>
<proteinExistence type="predicted"/>
<evidence type="ECO:0000313" key="1">
    <source>
        <dbReference type="EMBL" id="GIZ01594.1"/>
    </source>
</evidence>
<comment type="caution">
    <text evidence="1">The sequence shown here is derived from an EMBL/GenBank/DDBJ whole genome shotgun (WGS) entry which is preliminary data.</text>
</comment>
<accession>A0AAV4Y3X1</accession>
<reference evidence="1 2" key="1">
    <citation type="submission" date="2021-06" db="EMBL/GenBank/DDBJ databases">
        <title>Caerostris extrusa draft genome.</title>
        <authorList>
            <person name="Kono N."/>
            <person name="Arakawa K."/>
        </authorList>
    </citation>
    <scope>NUCLEOTIDE SEQUENCE [LARGE SCALE GENOMIC DNA]</scope>
</reference>
<sequence>AHDSMVECKHILHSVFHVPTTKKSSCFRDNPLRAWECQISFSSLYQSPALISWRA</sequence>
<evidence type="ECO:0000313" key="2">
    <source>
        <dbReference type="Proteomes" id="UP001054945"/>
    </source>
</evidence>
<keyword evidence="2" id="KW-1185">Reference proteome</keyword>
<dbReference type="AlphaFoldDB" id="A0AAV4Y3X1"/>
<name>A0AAV4Y3X1_CAEEX</name>
<organism evidence="1 2">
    <name type="scientific">Caerostris extrusa</name>
    <name type="common">Bark spider</name>
    <name type="synonym">Caerostris bankana</name>
    <dbReference type="NCBI Taxonomy" id="172846"/>
    <lineage>
        <taxon>Eukaryota</taxon>
        <taxon>Metazoa</taxon>
        <taxon>Ecdysozoa</taxon>
        <taxon>Arthropoda</taxon>
        <taxon>Chelicerata</taxon>
        <taxon>Arachnida</taxon>
        <taxon>Araneae</taxon>
        <taxon>Araneomorphae</taxon>
        <taxon>Entelegynae</taxon>
        <taxon>Araneoidea</taxon>
        <taxon>Araneidae</taxon>
        <taxon>Caerostris</taxon>
    </lineage>
</organism>
<dbReference type="EMBL" id="BPLR01018690">
    <property type="protein sequence ID" value="GIZ01594.1"/>
    <property type="molecule type" value="Genomic_DNA"/>
</dbReference>